<dbReference type="GO" id="GO:0005634">
    <property type="term" value="C:nucleus"/>
    <property type="evidence" value="ECO:0007669"/>
    <property type="project" value="TreeGrafter"/>
</dbReference>
<evidence type="ECO:0000259" key="6">
    <source>
        <dbReference type="PROSITE" id="PS50011"/>
    </source>
</evidence>
<keyword evidence="1" id="KW-0723">Serine/threonine-protein kinase</keyword>
<dbReference type="PANTHER" id="PTHR24342">
    <property type="entry name" value="SERINE/THREONINE-PROTEIN KINASE 17"/>
    <property type="match status" value="1"/>
</dbReference>
<dbReference type="GO" id="GO:0005524">
    <property type="term" value="F:ATP binding"/>
    <property type="evidence" value="ECO:0007669"/>
    <property type="project" value="UniProtKB-KW"/>
</dbReference>
<evidence type="ECO:0000256" key="4">
    <source>
        <dbReference type="ARBA" id="ARBA00022777"/>
    </source>
</evidence>
<evidence type="ECO:0000313" key="7">
    <source>
        <dbReference type="EMBL" id="OON19354.1"/>
    </source>
</evidence>
<dbReference type="PANTHER" id="PTHR24342:SF14">
    <property type="entry name" value="DEATH-ASSOCIATED PROTEIN KINASE DAPK-1"/>
    <property type="match status" value="1"/>
</dbReference>
<organism evidence="7 8">
    <name type="scientific">Opisthorchis viverrini</name>
    <name type="common">Southeast Asian liver fluke</name>
    <dbReference type="NCBI Taxonomy" id="6198"/>
    <lineage>
        <taxon>Eukaryota</taxon>
        <taxon>Metazoa</taxon>
        <taxon>Spiralia</taxon>
        <taxon>Lophotrochozoa</taxon>
        <taxon>Platyhelminthes</taxon>
        <taxon>Trematoda</taxon>
        <taxon>Digenea</taxon>
        <taxon>Opisthorchiida</taxon>
        <taxon>Opisthorchiata</taxon>
        <taxon>Opisthorchiidae</taxon>
        <taxon>Opisthorchis</taxon>
    </lineage>
</organism>
<keyword evidence="3" id="KW-0547">Nucleotide-binding</keyword>
<dbReference type="InterPro" id="IPR011009">
    <property type="entry name" value="Kinase-like_dom_sf"/>
</dbReference>
<evidence type="ECO:0000256" key="1">
    <source>
        <dbReference type="ARBA" id="ARBA00022527"/>
    </source>
</evidence>
<reference evidence="7 8" key="1">
    <citation type="submission" date="2015-03" db="EMBL/GenBank/DDBJ databases">
        <title>Draft genome of the nematode, Opisthorchis viverrini.</title>
        <authorList>
            <person name="Mitreva M."/>
        </authorList>
    </citation>
    <scope>NUCLEOTIDE SEQUENCE [LARGE SCALE GENOMIC DNA]</scope>
    <source>
        <strain evidence="7">Khon Kaen</strain>
    </source>
</reference>
<evidence type="ECO:0000313" key="8">
    <source>
        <dbReference type="Proteomes" id="UP000243686"/>
    </source>
</evidence>
<keyword evidence="4" id="KW-0418">Kinase</keyword>
<proteinExistence type="predicted"/>
<evidence type="ECO:0000256" key="3">
    <source>
        <dbReference type="ARBA" id="ARBA00022741"/>
    </source>
</evidence>
<keyword evidence="5" id="KW-0067">ATP-binding</keyword>
<dbReference type="Pfam" id="PF00069">
    <property type="entry name" value="Pkinase"/>
    <property type="match status" value="1"/>
</dbReference>
<dbReference type="PROSITE" id="PS50011">
    <property type="entry name" value="PROTEIN_KINASE_DOM"/>
    <property type="match status" value="1"/>
</dbReference>
<keyword evidence="8" id="KW-1185">Reference proteome</keyword>
<feature type="domain" description="Protein kinase" evidence="6">
    <location>
        <begin position="1"/>
        <end position="93"/>
    </location>
</feature>
<accession>A0A1S8WY73</accession>
<gene>
    <name evidence="7" type="ORF">X801_04779</name>
</gene>
<dbReference type="InterPro" id="IPR000719">
    <property type="entry name" value="Prot_kinase_dom"/>
</dbReference>
<dbReference type="Proteomes" id="UP000243686">
    <property type="component" value="Unassembled WGS sequence"/>
</dbReference>
<dbReference type="EMBL" id="KV893378">
    <property type="protein sequence ID" value="OON19354.1"/>
    <property type="molecule type" value="Genomic_DNA"/>
</dbReference>
<dbReference type="GO" id="GO:0035556">
    <property type="term" value="P:intracellular signal transduction"/>
    <property type="evidence" value="ECO:0007669"/>
    <property type="project" value="TreeGrafter"/>
</dbReference>
<dbReference type="Gene3D" id="1.10.510.10">
    <property type="entry name" value="Transferase(Phosphotransferase) domain 1"/>
    <property type="match status" value="1"/>
</dbReference>
<name>A0A1S8WY73_OPIVI</name>
<protein>
    <recommendedName>
        <fullName evidence="6">Protein kinase domain-containing protein</fullName>
    </recommendedName>
</protein>
<dbReference type="SUPFAM" id="SSF56112">
    <property type="entry name" value="Protein kinase-like (PK-like)"/>
    <property type="match status" value="1"/>
</dbReference>
<dbReference type="AlphaFoldDB" id="A0A1S8WY73"/>
<keyword evidence="2" id="KW-0808">Transferase</keyword>
<sequence length="93" mass="10347">MQRSAHSCISLEMNIWSKHDKTIMAAAGIKKCCLYVRVTGGELFARVAECERLSEEEASNFVEQILLGVKHMHDLGVVHLDLKSSVEGNGYPE</sequence>
<dbReference type="GO" id="GO:0043065">
    <property type="term" value="P:positive regulation of apoptotic process"/>
    <property type="evidence" value="ECO:0007669"/>
    <property type="project" value="TreeGrafter"/>
</dbReference>
<evidence type="ECO:0000256" key="5">
    <source>
        <dbReference type="ARBA" id="ARBA00022840"/>
    </source>
</evidence>
<dbReference type="GO" id="GO:0004674">
    <property type="term" value="F:protein serine/threonine kinase activity"/>
    <property type="evidence" value="ECO:0007669"/>
    <property type="project" value="UniProtKB-KW"/>
</dbReference>
<evidence type="ECO:0000256" key="2">
    <source>
        <dbReference type="ARBA" id="ARBA00022679"/>
    </source>
</evidence>